<dbReference type="AlphaFoldDB" id="A0A3A6U6C6"/>
<dbReference type="EMBL" id="QWDR01000001">
    <property type="protein sequence ID" value="RJY34969.1"/>
    <property type="molecule type" value="Genomic_DNA"/>
</dbReference>
<proteinExistence type="predicted"/>
<evidence type="ECO:0000313" key="1">
    <source>
        <dbReference type="EMBL" id="RJY34969.1"/>
    </source>
</evidence>
<protein>
    <submittedName>
        <fullName evidence="1">Uncharacterized protein</fullName>
    </submittedName>
</protein>
<gene>
    <name evidence="1" type="ORF">D1H98_09460</name>
</gene>
<evidence type="ECO:0000313" key="2">
    <source>
        <dbReference type="Proteomes" id="UP000277145"/>
    </source>
</evidence>
<dbReference type="Proteomes" id="UP000277145">
    <property type="component" value="Unassembled WGS sequence"/>
</dbReference>
<name>A0A3A6U6C6_LEGPN</name>
<accession>A0A3A6U6C6</accession>
<comment type="caution">
    <text evidence="1">The sequence shown here is derived from an EMBL/GenBank/DDBJ whole genome shotgun (WGS) entry which is preliminary data.</text>
</comment>
<organism evidence="1 2">
    <name type="scientific">Legionella pneumophila subsp. pneumophila</name>
    <dbReference type="NCBI Taxonomy" id="91891"/>
    <lineage>
        <taxon>Bacteria</taxon>
        <taxon>Pseudomonadati</taxon>
        <taxon>Pseudomonadota</taxon>
        <taxon>Gammaproteobacteria</taxon>
        <taxon>Legionellales</taxon>
        <taxon>Legionellaceae</taxon>
        <taxon>Legionella</taxon>
    </lineage>
</organism>
<reference evidence="1 2" key="1">
    <citation type="submission" date="2018-08" db="EMBL/GenBank/DDBJ databases">
        <title>Genome Sequences of Legionella pneumophila subsp. pneumophila Isolates, Recovered from a Drinking Water System in a Large Builging.</title>
        <authorList>
            <person name="Gomez-Alvarez V."/>
            <person name="Boczek L."/>
            <person name="King D."/>
            <person name="Pemberton A."/>
            <person name="Pfaller S."/>
            <person name="Rodgers M."/>
            <person name="Santodomingo J."/>
            <person name="Revetta R."/>
        </authorList>
    </citation>
    <scope>NUCLEOTIDE SEQUENCE [LARGE SCALE GENOMIC DNA]</scope>
    <source>
        <strain evidence="1 2">L01C.1</strain>
    </source>
</reference>
<sequence>MTLPIGAALSCLRGAILNLKEAIQSKHSSLIYLRRQELAEFLNQIRHFDYNSVVNNSIVKLQLHRNLEIAKNQATTILFDASLALSASVHLV</sequence>